<feature type="domain" description="NAD(P)-binding" evidence="1">
    <location>
        <begin position="7"/>
        <end position="186"/>
    </location>
</feature>
<dbReference type="Proteomes" id="UP000001302">
    <property type="component" value="Chromosome"/>
</dbReference>
<dbReference type="Pfam" id="PF13460">
    <property type="entry name" value="NAD_binding_10"/>
    <property type="match status" value="1"/>
</dbReference>
<dbReference type="PANTHER" id="PTHR15020">
    <property type="entry name" value="FLAVIN REDUCTASE-RELATED"/>
    <property type="match status" value="1"/>
</dbReference>
<dbReference type="KEGG" id="pbr:PB2503_06887"/>
<dbReference type="PANTHER" id="PTHR15020:SF50">
    <property type="entry name" value="UPF0659 PROTEIN YMR090W"/>
    <property type="match status" value="1"/>
</dbReference>
<protein>
    <recommendedName>
        <fullName evidence="1">NAD(P)-binding domain-containing protein</fullName>
    </recommendedName>
</protein>
<organism evidence="2 3">
    <name type="scientific">Parvularcula bermudensis (strain ATCC BAA-594 / HTCC2503 / KCTC 12087)</name>
    <dbReference type="NCBI Taxonomy" id="314260"/>
    <lineage>
        <taxon>Bacteria</taxon>
        <taxon>Pseudomonadati</taxon>
        <taxon>Pseudomonadota</taxon>
        <taxon>Alphaproteobacteria</taxon>
        <taxon>Parvularculales</taxon>
        <taxon>Parvularculaceae</taxon>
        <taxon>Parvularcula</taxon>
    </lineage>
</organism>
<dbReference type="STRING" id="314260.PB2503_06887"/>
<dbReference type="SUPFAM" id="SSF51735">
    <property type="entry name" value="NAD(P)-binding Rossmann-fold domains"/>
    <property type="match status" value="1"/>
</dbReference>
<sequence>MRVLIAGATGLTGRRLTQQLLDAQHTPIAMVRKGSDWEDLPQGVIIREGDLTAIDASLLDGIDAVVFAAGSGGDTSTEMTEKVDRDGAIALIDLAVRQGVERFVMLSSIGTDNPGEAPAPMRPYLEAKRAADDHLKQSGLQYTIVRPVSLTKEEGSRAVILGQDVDPDASAARGDVAAILLRALSDDTLCNQTFDMQSAA</sequence>
<dbReference type="Gene3D" id="3.40.50.720">
    <property type="entry name" value="NAD(P)-binding Rossmann-like Domain"/>
    <property type="match status" value="1"/>
</dbReference>
<dbReference type="HOGENOM" id="CLU_025711_1_2_5"/>
<evidence type="ECO:0000259" key="1">
    <source>
        <dbReference type="Pfam" id="PF13460"/>
    </source>
</evidence>
<keyword evidence="3" id="KW-1185">Reference proteome</keyword>
<dbReference type="AlphaFoldDB" id="E0TE68"/>
<name>E0TE68_PARBH</name>
<reference evidence="2 3" key="2">
    <citation type="journal article" date="2011" name="J. Bacteriol.">
        <title>Complete genome sequence of strain HTCC2503T of Parvularcula bermudensis, the type species of the order "Parvularculales" in the class Alphaproteobacteria.</title>
        <authorList>
            <person name="Oh H.M."/>
            <person name="Kang I."/>
            <person name="Vergin K.L."/>
            <person name="Kang D."/>
            <person name="Rhee K.H."/>
            <person name="Giovannoni S.J."/>
            <person name="Cho J.C."/>
        </authorList>
    </citation>
    <scope>NUCLEOTIDE SEQUENCE [LARGE SCALE GENOMIC DNA]</scope>
    <source>
        <strain evidence="3">ATCC BAA-594 / HTCC2503 / KCTC 12087</strain>
    </source>
</reference>
<gene>
    <name evidence="2" type="ordered locus">PB2503_06887</name>
</gene>
<dbReference type="EMBL" id="CP002156">
    <property type="protein sequence ID" value="ADM09443.1"/>
    <property type="molecule type" value="Genomic_DNA"/>
</dbReference>
<dbReference type="RefSeq" id="WP_013300417.1">
    <property type="nucleotide sequence ID" value="NC_014414.1"/>
</dbReference>
<dbReference type="InterPro" id="IPR036291">
    <property type="entry name" value="NAD(P)-bd_dom_sf"/>
</dbReference>
<dbReference type="OrthoDB" id="9787292at2"/>
<dbReference type="InterPro" id="IPR016040">
    <property type="entry name" value="NAD(P)-bd_dom"/>
</dbReference>
<evidence type="ECO:0000313" key="3">
    <source>
        <dbReference type="Proteomes" id="UP000001302"/>
    </source>
</evidence>
<accession>E0TE68</accession>
<dbReference type="CDD" id="cd05243">
    <property type="entry name" value="SDR_a5"/>
    <property type="match status" value="1"/>
</dbReference>
<evidence type="ECO:0000313" key="2">
    <source>
        <dbReference type="EMBL" id="ADM09443.1"/>
    </source>
</evidence>
<proteinExistence type="predicted"/>
<reference evidence="3" key="1">
    <citation type="submission" date="2010-08" db="EMBL/GenBank/DDBJ databases">
        <title>Genome sequence of Parvularcula bermudensis HTCC2503.</title>
        <authorList>
            <person name="Kang D.-M."/>
            <person name="Oh H.-M."/>
            <person name="Cho J.-C."/>
        </authorList>
    </citation>
    <scope>NUCLEOTIDE SEQUENCE [LARGE SCALE GENOMIC DNA]</scope>
    <source>
        <strain evidence="3">ATCC BAA-594 / HTCC2503 / KCTC 12087</strain>
    </source>
</reference>
<dbReference type="eggNOG" id="COG0702">
    <property type="taxonomic scope" value="Bacteria"/>
</dbReference>